<organism evidence="1 2">
    <name type="scientific">Trichogramma brassicae</name>
    <dbReference type="NCBI Taxonomy" id="86971"/>
    <lineage>
        <taxon>Eukaryota</taxon>
        <taxon>Metazoa</taxon>
        <taxon>Ecdysozoa</taxon>
        <taxon>Arthropoda</taxon>
        <taxon>Hexapoda</taxon>
        <taxon>Insecta</taxon>
        <taxon>Pterygota</taxon>
        <taxon>Neoptera</taxon>
        <taxon>Endopterygota</taxon>
        <taxon>Hymenoptera</taxon>
        <taxon>Apocrita</taxon>
        <taxon>Proctotrupomorpha</taxon>
        <taxon>Chalcidoidea</taxon>
        <taxon>Trichogrammatidae</taxon>
        <taxon>Trichogramma</taxon>
    </lineage>
</organism>
<evidence type="ECO:0000313" key="1">
    <source>
        <dbReference type="EMBL" id="CAB0039271.1"/>
    </source>
</evidence>
<gene>
    <name evidence="1" type="ORF">TBRA_LOCUS11020</name>
</gene>
<protein>
    <submittedName>
        <fullName evidence="1">Uncharacterized protein</fullName>
    </submittedName>
</protein>
<keyword evidence="2" id="KW-1185">Reference proteome</keyword>
<accession>A0A6H5IR30</accession>
<reference evidence="1 2" key="1">
    <citation type="submission" date="2020-02" db="EMBL/GenBank/DDBJ databases">
        <authorList>
            <person name="Ferguson B K."/>
        </authorList>
    </citation>
    <scope>NUCLEOTIDE SEQUENCE [LARGE SCALE GENOMIC DNA]</scope>
</reference>
<dbReference type="Proteomes" id="UP000479190">
    <property type="component" value="Unassembled WGS sequence"/>
</dbReference>
<name>A0A6H5IR30_9HYME</name>
<dbReference type="AlphaFoldDB" id="A0A6H5IR30"/>
<sequence>MFTAGSAGNTSASICCECAAISDRVDDLERVTGGERRTDMNVKQQYYKSTDLAVGRSEWEQGADGQVSNTATARTSPCLQISALDYGVNSATSGPSKRVLHWKPSLNITSVGTLLSFFATSVSFPYVPRPPYVWATSHRDIRFQREKIHKNNMVSSIFFTWPIRPPFGSRTNSTFAGIRALLPMAHLALADESADRSRIRANIVGARPSGRPDARLPRLARLAVIATRTYNNQQSLLQIEHQTNLGQFKNG</sequence>
<proteinExistence type="predicted"/>
<dbReference type="EMBL" id="CADCXV010000949">
    <property type="protein sequence ID" value="CAB0039271.1"/>
    <property type="molecule type" value="Genomic_DNA"/>
</dbReference>
<evidence type="ECO:0000313" key="2">
    <source>
        <dbReference type="Proteomes" id="UP000479190"/>
    </source>
</evidence>